<dbReference type="EMBL" id="QNRT01000003">
    <property type="protein sequence ID" value="RBP49582.1"/>
    <property type="molecule type" value="Genomic_DNA"/>
</dbReference>
<dbReference type="InParanoid" id="A0A395JKJ7"/>
<evidence type="ECO:0000256" key="1">
    <source>
        <dbReference type="SAM" id="Phobius"/>
    </source>
</evidence>
<gene>
    <name evidence="2" type="ORF">DFR28_1037</name>
</gene>
<protein>
    <submittedName>
        <fullName evidence="2">Uncharacterized protein</fullName>
    </submittedName>
</protein>
<dbReference type="AlphaFoldDB" id="A0A395JKJ7"/>
<feature type="transmembrane region" description="Helical" evidence="1">
    <location>
        <begin position="67"/>
        <end position="85"/>
    </location>
</feature>
<comment type="caution">
    <text evidence="2">The sequence shown here is derived from an EMBL/GenBank/DDBJ whole genome shotgun (WGS) entry which is preliminary data.</text>
</comment>
<name>A0A395JKJ7_9GAMM</name>
<keyword evidence="3" id="KW-1185">Reference proteome</keyword>
<evidence type="ECO:0000313" key="2">
    <source>
        <dbReference type="EMBL" id="RBP49582.1"/>
    </source>
</evidence>
<organism evidence="2 3">
    <name type="scientific">Arenicella xantha</name>
    <dbReference type="NCBI Taxonomy" id="644221"/>
    <lineage>
        <taxon>Bacteria</taxon>
        <taxon>Pseudomonadati</taxon>
        <taxon>Pseudomonadota</taxon>
        <taxon>Gammaproteobacteria</taxon>
        <taxon>Arenicellales</taxon>
        <taxon>Arenicellaceae</taxon>
        <taxon>Arenicella</taxon>
    </lineage>
</organism>
<evidence type="ECO:0000313" key="3">
    <source>
        <dbReference type="Proteomes" id="UP000253083"/>
    </source>
</evidence>
<dbReference type="Proteomes" id="UP000253083">
    <property type="component" value="Unassembled WGS sequence"/>
</dbReference>
<reference evidence="2 3" key="1">
    <citation type="submission" date="2018-06" db="EMBL/GenBank/DDBJ databases">
        <title>Genomic Encyclopedia of Type Strains, Phase IV (KMG-IV): sequencing the most valuable type-strain genomes for metagenomic binning, comparative biology and taxonomic classification.</title>
        <authorList>
            <person name="Goeker M."/>
        </authorList>
    </citation>
    <scope>NUCLEOTIDE SEQUENCE [LARGE SCALE GENOMIC DNA]</scope>
    <source>
        <strain evidence="2 3">DSM 24032</strain>
    </source>
</reference>
<accession>A0A395JKJ7</accession>
<proteinExistence type="predicted"/>
<keyword evidence="1" id="KW-1133">Transmembrane helix</keyword>
<feature type="transmembrane region" description="Helical" evidence="1">
    <location>
        <begin position="27"/>
        <end position="55"/>
    </location>
</feature>
<sequence>MEVFIIAIAMLIYIGIGGLVGRSSPEVFLYFVGSILYTSIAFYMACVLFGLVALVKRQQVLTSLFKLLVASVVAVFPAAVVPNFLPI</sequence>
<keyword evidence="1" id="KW-0812">Transmembrane</keyword>
<keyword evidence="1" id="KW-0472">Membrane</keyword>
<dbReference type="OrthoDB" id="9963015at2"/>
<feature type="transmembrane region" description="Helical" evidence="1">
    <location>
        <begin position="5"/>
        <end position="21"/>
    </location>
</feature>